<dbReference type="Pfam" id="PF14202">
    <property type="entry name" value="TnpW"/>
    <property type="match status" value="1"/>
</dbReference>
<name>A0AB38ZBI9_9CHLR</name>
<accession>A0AB38ZBI9</accession>
<reference evidence="1" key="1">
    <citation type="submission" date="2023-12" db="EMBL/GenBank/DDBJ databases">
        <title>Isolation of organohalide respiring bacteria Dehalococcoides mccartyi strain GPTCE1 in groundwater collected near a chemical plant in Suzhou, China.</title>
        <authorList>
            <person name="Liu G."/>
        </authorList>
    </citation>
    <scope>NUCLEOTIDE SEQUENCE</scope>
    <source>
        <strain evidence="1">GPTCE1</strain>
    </source>
</reference>
<sequence>MNAQNQSRAFETDIGGTVYVVESCVSESAKESAYTKLKRLIIANAKHLEKISDSSNKDTKIDSTTSK</sequence>
<dbReference type="AlphaFoldDB" id="A0AB38ZBI9"/>
<proteinExistence type="predicted"/>
<dbReference type="RefSeq" id="WP_324665515.1">
    <property type="nucleotide sequence ID" value="NZ_CP141531.1"/>
</dbReference>
<evidence type="ECO:0000313" key="2">
    <source>
        <dbReference type="Proteomes" id="UP001327986"/>
    </source>
</evidence>
<dbReference type="InterPro" id="IPR026990">
    <property type="entry name" value="TnpW"/>
</dbReference>
<dbReference type="EMBL" id="CP141531">
    <property type="protein sequence ID" value="WRO07940.1"/>
    <property type="molecule type" value="Genomic_DNA"/>
</dbReference>
<organism evidence="1 2">
    <name type="scientific">Dehalococcoides mccartyi</name>
    <dbReference type="NCBI Taxonomy" id="61435"/>
    <lineage>
        <taxon>Bacteria</taxon>
        <taxon>Bacillati</taxon>
        <taxon>Chloroflexota</taxon>
        <taxon>Dehalococcoidia</taxon>
        <taxon>Dehalococcoidales</taxon>
        <taxon>Dehalococcoidaceae</taxon>
        <taxon>Dehalococcoides</taxon>
    </lineage>
</organism>
<dbReference type="Proteomes" id="UP001327986">
    <property type="component" value="Chromosome"/>
</dbReference>
<gene>
    <name evidence="1" type="ORF">VLL09_03360</name>
</gene>
<protein>
    <submittedName>
        <fullName evidence="1">Transposon-encoded TnpW family protein</fullName>
    </submittedName>
</protein>
<evidence type="ECO:0000313" key="1">
    <source>
        <dbReference type="EMBL" id="WRO07940.1"/>
    </source>
</evidence>